<dbReference type="SUPFAM" id="SSF47027">
    <property type="entry name" value="Acyl-CoA binding protein"/>
    <property type="match status" value="1"/>
</dbReference>
<sequence>MNKANDEIFTDNFFGQVIVAAPNSNQIMSSSPTKNSDTITDENRSPTLVEEFGFPMDDLFNMARHFLKEKQGSKAIQLKYADNIRFAALTKQATIGKWDASHTQNVGLLDVVGNDRKQAWIALGDMSQEQAKEEFIKFLFERCPTFRLHLEAHHVENEEKDRLRREDEIRRSLEQEAQQARQHELEQVSRLEEQRKKREEFQRKQIQDALNQQTYPQFKAYAEQQYRDNRQAQDELIRQLQEQHFQQYMQQVYHQQLIQQQQTKPTMEQQSSPVSATNGNNKIDETKHDSSAPLQTQFESLSLNMPLQQSFNNDLSGAQESTDNNDTDINAAGELAMINDDGTREYPAIVPANMWTRKDMKEFKDAVRKEKDAVIKIGSGETVTVRVPTHEDGRCIFWEFATDYYDIGFGVYFEWSKVQSNTVTVHVSDSSEEDEEEGEDGANPEKKDIEKGSSSSNKPPKPYQDEIVPIFRRESHEEIYAGSHQYPDMNKFEQLGAQELLSLLGDDELMSVKETVTKSIIKTNTKAETIDACVKCSQSAMQLLRRKKIRRDILMQYLARKSIPVVAGTDKVRLVKQIIEFWNSGSSPAITANQAVPPVSPTIYQLSHQFTEWFYTSWNTLTTFTPEHFFPDCELTLLHENQHRVSGSYYVCDILRSYVATQNLRFCPNIQSNKAEESKHGLVLVQIHGTIHQHGTCVGIFDQAFGLVRDPNHSNNYLIKFTFLNMQTQAAQQQSQLLSANHPTPSYLVDILQNYDTTIQQQIDSTDYIIDEGDDDDDGDDSN</sequence>
<accession>A0A815FW50</accession>
<proteinExistence type="predicted"/>
<dbReference type="PANTHER" id="PTHR22973:SF12">
    <property type="entry name" value="LD35087P"/>
    <property type="match status" value="1"/>
</dbReference>
<feature type="compositionally biased region" description="Acidic residues" evidence="3">
    <location>
        <begin position="430"/>
        <end position="442"/>
    </location>
</feature>
<dbReference type="InterPro" id="IPR009038">
    <property type="entry name" value="GOLD_dom"/>
</dbReference>
<dbReference type="InterPro" id="IPR000582">
    <property type="entry name" value="Acyl-CoA-binding_protein"/>
</dbReference>
<organism evidence="5 6">
    <name type="scientific">Adineta ricciae</name>
    <name type="common">Rotifer</name>
    <dbReference type="NCBI Taxonomy" id="249248"/>
    <lineage>
        <taxon>Eukaryota</taxon>
        <taxon>Metazoa</taxon>
        <taxon>Spiralia</taxon>
        <taxon>Gnathifera</taxon>
        <taxon>Rotifera</taxon>
        <taxon>Eurotatoria</taxon>
        <taxon>Bdelloidea</taxon>
        <taxon>Adinetida</taxon>
        <taxon>Adinetidae</taxon>
        <taxon>Adineta</taxon>
    </lineage>
</organism>
<dbReference type="GO" id="GO:0000139">
    <property type="term" value="C:Golgi membrane"/>
    <property type="evidence" value="ECO:0007669"/>
    <property type="project" value="TreeGrafter"/>
</dbReference>
<dbReference type="InterPro" id="IPR014352">
    <property type="entry name" value="FERM/acyl-CoA-bd_prot_sf"/>
</dbReference>
<dbReference type="Gene3D" id="2.60.120.680">
    <property type="entry name" value="GOLD domain"/>
    <property type="match status" value="1"/>
</dbReference>
<evidence type="ECO:0000313" key="5">
    <source>
        <dbReference type="EMBL" id="CAF1330394.1"/>
    </source>
</evidence>
<feature type="compositionally biased region" description="Polar residues" evidence="3">
    <location>
        <begin position="271"/>
        <end position="281"/>
    </location>
</feature>
<dbReference type="Proteomes" id="UP000663828">
    <property type="component" value="Unassembled WGS sequence"/>
</dbReference>
<name>A0A815FW50_ADIRI</name>
<evidence type="ECO:0000256" key="3">
    <source>
        <dbReference type="SAM" id="MobiDB-lite"/>
    </source>
</evidence>
<evidence type="ECO:0000313" key="6">
    <source>
        <dbReference type="Proteomes" id="UP000663828"/>
    </source>
</evidence>
<dbReference type="Pfam" id="PF15008">
    <property type="entry name" value="DUF4518"/>
    <property type="match status" value="1"/>
</dbReference>
<dbReference type="Gene3D" id="1.20.80.10">
    <property type="match status" value="1"/>
</dbReference>
<dbReference type="Pfam" id="PF00887">
    <property type="entry name" value="ACBP"/>
    <property type="match status" value="1"/>
</dbReference>
<gene>
    <name evidence="5" type="ORF">XAT740_LOCUS30400</name>
</gene>
<dbReference type="AlphaFoldDB" id="A0A815FW50"/>
<keyword evidence="6" id="KW-1185">Reference proteome</keyword>
<dbReference type="PROSITE" id="PS51228">
    <property type="entry name" value="ACB_2"/>
    <property type="match status" value="1"/>
</dbReference>
<dbReference type="InterPro" id="IPR035984">
    <property type="entry name" value="Acyl-CoA-binding_sf"/>
</dbReference>
<keyword evidence="2" id="KW-0175">Coiled coil</keyword>
<dbReference type="EMBL" id="CAJNOR010002707">
    <property type="protein sequence ID" value="CAF1330394.1"/>
    <property type="molecule type" value="Genomic_DNA"/>
</dbReference>
<dbReference type="InterPro" id="IPR036598">
    <property type="entry name" value="GOLD_dom_sf"/>
</dbReference>
<keyword evidence="1" id="KW-0007">Acetylation</keyword>
<reference evidence="5" key="1">
    <citation type="submission" date="2021-02" db="EMBL/GenBank/DDBJ databases">
        <authorList>
            <person name="Nowell W R."/>
        </authorList>
    </citation>
    <scope>NUCLEOTIDE SEQUENCE</scope>
</reference>
<dbReference type="InterPro" id="IPR026698">
    <property type="entry name" value="UPF_C3orf38"/>
</dbReference>
<feature type="region of interest" description="Disordered" evidence="3">
    <location>
        <begin position="260"/>
        <end position="290"/>
    </location>
</feature>
<feature type="region of interest" description="Disordered" evidence="3">
    <location>
        <begin position="426"/>
        <end position="464"/>
    </location>
</feature>
<dbReference type="SUPFAM" id="SSF101576">
    <property type="entry name" value="Supernatant protein factor (SPF), C-terminal domain"/>
    <property type="match status" value="1"/>
</dbReference>
<dbReference type="CDD" id="cd22265">
    <property type="entry name" value="UDM1_RNF168"/>
    <property type="match status" value="1"/>
</dbReference>
<evidence type="ECO:0000256" key="1">
    <source>
        <dbReference type="ARBA" id="ARBA00022990"/>
    </source>
</evidence>
<dbReference type="Pfam" id="PF13897">
    <property type="entry name" value="GOLD_2"/>
    <property type="match status" value="1"/>
</dbReference>
<comment type="caution">
    <text evidence="5">The sequence shown here is derived from an EMBL/GenBank/DDBJ whole genome shotgun (WGS) entry which is preliminary data.</text>
</comment>
<evidence type="ECO:0000259" key="4">
    <source>
        <dbReference type="PROSITE" id="PS51228"/>
    </source>
</evidence>
<dbReference type="PANTHER" id="PTHR22973">
    <property type="entry name" value="LD35087P"/>
    <property type="match status" value="1"/>
</dbReference>
<feature type="compositionally biased region" description="Low complexity" evidence="3">
    <location>
        <begin position="260"/>
        <end position="270"/>
    </location>
</feature>
<feature type="coiled-coil region" evidence="2">
    <location>
        <begin position="156"/>
        <end position="194"/>
    </location>
</feature>
<feature type="domain" description="ACB" evidence="4">
    <location>
        <begin position="56"/>
        <end position="148"/>
    </location>
</feature>
<dbReference type="InterPro" id="IPR052269">
    <property type="entry name" value="Golgi-PI4KB_interaction"/>
</dbReference>
<evidence type="ECO:0000256" key="2">
    <source>
        <dbReference type="SAM" id="Coils"/>
    </source>
</evidence>
<protein>
    <recommendedName>
        <fullName evidence="4">ACB domain-containing protein</fullName>
    </recommendedName>
</protein>
<dbReference type="GO" id="GO:0000062">
    <property type="term" value="F:fatty-acyl-CoA binding"/>
    <property type="evidence" value="ECO:0007669"/>
    <property type="project" value="InterPro"/>
</dbReference>